<dbReference type="Proteomes" id="UP000039324">
    <property type="component" value="Unassembled WGS sequence"/>
</dbReference>
<comment type="subcellular location">
    <subcellularLocation>
        <location evidence="1">Membrane</location>
    </subcellularLocation>
</comment>
<accession>A0A0G4IY66</accession>
<dbReference type="AlphaFoldDB" id="A0A0G4IY66"/>
<dbReference type="OMA" id="GWGRECI"/>
<dbReference type="GO" id="GO:0016020">
    <property type="term" value="C:membrane"/>
    <property type="evidence" value="ECO:0007669"/>
    <property type="project" value="UniProtKB-SubCell"/>
</dbReference>
<evidence type="ECO:0000256" key="1">
    <source>
        <dbReference type="ARBA" id="ARBA00004370"/>
    </source>
</evidence>
<reference evidence="7 8" key="1">
    <citation type="submission" date="2015-02" db="EMBL/GenBank/DDBJ databases">
        <authorList>
            <person name="Chooi Y.-H."/>
        </authorList>
    </citation>
    <scope>NUCLEOTIDE SEQUENCE [LARGE SCALE GENOMIC DNA]</scope>
    <source>
        <strain evidence="7">E3</strain>
    </source>
</reference>
<name>A0A0G4IY66_PLABS</name>
<organism evidence="7 8">
    <name type="scientific">Plasmodiophora brassicae</name>
    <name type="common">Clubroot disease agent</name>
    <dbReference type="NCBI Taxonomy" id="37360"/>
    <lineage>
        <taxon>Eukaryota</taxon>
        <taxon>Sar</taxon>
        <taxon>Rhizaria</taxon>
        <taxon>Endomyxa</taxon>
        <taxon>Phytomyxea</taxon>
        <taxon>Plasmodiophorida</taxon>
        <taxon>Plasmodiophoridae</taxon>
        <taxon>Plasmodiophora</taxon>
    </lineage>
</organism>
<keyword evidence="8" id="KW-1185">Reference proteome</keyword>
<evidence type="ECO:0000256" key="4">
    <source>
        <dbReference type="ARBA" id="ARBA00022989"/>
    </source>
</evidence>
<evidence type="ECO:0000256" key="2">
    <source>
        <dbReference type="ARBA" id="ARBA00009530"/>
    </source>
</evidence>
<feature type="transmembrane region" description="Helical" evidence="6">
    <location>
        <begin position="30"/>
        <end position="50"/>
    </location>
</feature>
<keyword evidence="3 6" id="KW-0812">Transmembrane</keyword>
<dbReference type="EMBL" id="CDSF01000099">
    <property type="protein sequence ID" value="CEP00260.1"/>
    <property type="molecule type" value="Genomic_DNA"/>
</dbReference>
<feature type="transmembrane region" description="Helical" evidence="6">
    <location>
        <begin position="6"/>
        <end position="23"/>
    </location>
</feature>
<sequence>MGQVGVINIILCFILPPLAVFLQRGCGFDLCLSIILSIFFWVPGIIYALWISCSPACGGGRTTVGCCSEDV</sequence>
<evidence type="ECO:0000313" key="8">
    <source>
        <dbReference type="Proteomes" id="UP000039324"/>
    </source>
</evidence>
<gene>
    <name evidence="7" type="ORF">PBRA_007994</name>
</gene>
<evidence type="ECO:0000256" key="6">
    <source>
        <dbReference type="SAM" id="Phobius"/>
    </source>
</evidence>
<evidence type="ECO:0000256" key="3">
    <source>
        <dbReference type="ARBA" id="ARBA00022692"/>
    </source>
</evidence>
<comment type="similarity">
    <text evidence="2">Belongs to the UPF0057 (PMP3) family.</text>
</comment>
<evidence type="ECO:0000313" key="7">
    <source>
        <dbReference type="EMBL" id="CEP00260.1"/>
    </source>
</evidence>
<evidence type="ECO:0000256" key="5">
    <source>
        <dbReference type="ARBA" id="ARBA00023136"/>
    </source>
</evidence>
<proteinExistence type="inferred from homology"/>
<protein>
    <submittedName>
        <fullName evidence="7">Uncharacterized protein</fullName>
    </submittedName>
</protein>
<dbReference type="Pfam" id="PF01679">
    <property type="entry name" value="Pmp3"/>
    <property type="match status" value="1"/>
</dbReference>
<dbReference type="PANTHER" id="PTHR21659:SF42">
    <property type="entry name" value="UPF0057 MEMBRANE PROTEIN ZK632.10-RELATED"/>
    <property type="match status" value="1"/>
</dbReference>
<dbReference type="STRING" id="37360.A0A0G4IY66"/>
<keyword evidence="5 6" id="KW-0472">Membrane</keyword>
<dbReference type="PANTHER" id="PTHR21659">
    <property type="entry name" value="HYDROPHOBIC PROTEIN RCI2 LOW TEMPERATURE AND SALT RESPONSIVE PROTEIN LTI6 -RELATED"/>
    <property type="match status" value="1"/>
</dbReference>
<dbReference type="InterPro" id="IPR000612">
    <property type="entry name" value="PMP3"/>
</dbReference>
<keyword evidence="4 6" id="KW-1133">Transmembrane helix</keyword>
<dbReference type="PROSITE" id="PS01309">
    <property type="entry name" value="UPF0057"/>
    <property type="match status" value="1"/>
</dbReference>
<dbReference type="OrthoDB" id="2802411at2759"/>